<proteinExistence type="predicted"/>
<name>A0ACB8FGD3_9SAUR</name>
<comment type="caution">
    <text evidence="1">The sequence shown here is derived from an EMBL/GenBank/DDBJ whole genome shotgun (WGS) entry which is preliminary data.</text>
</comment>
<reference evidence="1" key="1">
    <citation type="submission" date="2021-08" db="EMBL/GenBank/DDBJ databases">
        <title>The first chromosome-level gecko genome reveals the dynamic sex chromosomes of Neotropical dwarf geckos (Sphaerodactylidae: Sphaerodactylus).</title>
        <authorList>
            <person name="Pinto B.J."/>
            <person name="Keating S.E."/>
            <person name="Gamble T."/>
        </authorList>
    </citation>
    <scope>NUCLEOTIDE SEQUENCE</scope>
    <source>
        <strain evidence="1">TG3544</strain>
    </source>
</reference>
<evidence type="ECO:0000313" key="1">
    <source>
        <dbReference type="EMBL" id="KAH8004401.1"/>
    </source>
</evidence>
<evidence type="ECO:0000313" key="2">
    <source>
        <dbReference type="Proteomes" id="UP000827872"/>
    </source>
</evidence>
<protein>
    <submittedName>
        <fullName evidence="1">Uncharacterized protein</fullName>
    </submittedName>
</protein>
<gene>
    <name evidence="1" type="ORF">K3G42_010666</name>
</gene>
<dbReference type="EMBL" id="CM037617">
    <property type="protein sequence ID" value="KAH8004401.1"/>
    <property type="molecule type" value="Genomic_DNA"/>
</dbReference>
<sequence>MLKVPKKEYPYFDDDGMGGIRAHCSDGYVIPLDMYGRASMRRPMQFSPLATPIYHNQMSQSTSAQSAPIQQPIPHMISGVQGTFVPQQVPPQQRQLLQQVPQVPHQVPFQQQQVPHMGMPYPYLQQAPKVLVICPKLSVCVDGKPQNLPYFLIQVNNHMNDFDRYYCNDGEWVRDIATSFEGDAAEWYMEFFSQGLWSSPRCLCF</sequence>
<keyword evidence="2" id="KW-1185">Reference proteome</keyword>
<dbReference type="Proteomes" id="UP000827872">
    <property type="component" value="Linkage Group LG04"/>
</dbReference>
<accession>A0ACB8FGD3</accession>
<organism evidence="1 2">
    <name type="scientific">Sphaerodactylus townsendi</name>
    <dbReference type="NCBI Taxonomy" id="933632"/>
    <lineage>
        <taxon>Eukaryota</taxon>
        <taxon>Metazoa</taxon>
        <taxon>Chordata</taxon>
        <taxon>Craniata</taxon>
        <taxon>Vertebrata</taxon>
        <taxon>Euteleostomi</taxon>
        <taxon>Lepidosauria</taxon>
        <taxon>Squamata</taxon>
        <taxon>Bifurcata</taxon>
        <taxon>Gekkota</taxon>
        <taxon>Sphaerodactylidae</taxon>
        <taxon>Sphaerodactylus</taxon>
    </lineage>
</organism>